<accession>A0A4V6MGE6</accession>
<comment type="caution">
    <text evidence="3">The sequence shown here is derived from an EMBL/GenBank/DDBJ whole genome shotgun (WGS) entry which is preliminary data.</text>
</comment>
<dbReference type="Proteomes" id="UP000292685">
    <property type="component" value="Unassembled WGS sequence"/>
</dbReference>
<feature type="compositionally biased region" description="Low complexity" evidence="1">
    <location>
        <begin position="386"/>
        <end position="427"/>
    </location>
</feature>
<evidence type="ECO:0000256" key="1">
    <source>
        <dbReference type="SAM" id="MobiDB-lite"/>
    </source>
</evidence>
<evidence type="ECO:0000313" key="4">
    <source>
        <dbReference type="Proteomes" id="UP000292685"/>
    </source>
</evidence>
<proteinExistence type="predicted"/>
<feature type="compositionally biased region" description="Acidic residues" evidence="1">
    <location>
        <begin position="316"/>
        <end position="329"/>
    </location>
</feature>
<name>A0A4V6MGE6_9MICC</name>
<dbReference type="InterPro" id="IPR011009">
    <property type="entry name" value="Kinase-like_dom_sf"/>
</dbReference>
<dbReference type="SUPFAM" id="SSF56112">
    <property type="entry name" value="Protein kinase-like (PK-like)"/>
    <property type="match status" value="1"/>
</dbReference>
<keyword evidence="3" id="KW-0808">Transferase</keyword>
<dbReference type="InterPro" id="IPR002575">
    <property type="entry name" value="Aminoglycoside_PTrfase"/>
</dbReference>
<dbReference type="AlphaFoldDB" id="A0A4V6MGE6"/>
<reference evidence="3 4" key="1">
    <citation type="submission" date="2019-02" db="EMBL/GenBank/DDBJ databases">
        <title>Sequencing the genomes of 1000 actinobacteria strains.</title>
        <authorList>
            <person name="Klenk H.-P."/>
        </authorList>
    </citation>
    <scope>NUCLEOTIDE SEQUENCE [LARGE SCALE GENOMIC DNA]</scope>
    <source>
        <strain evidence="3 4">DSM 17364</strain>
    </source>
</reference>
<dbReference type="GO" id="GO:0016740">
    <property type="term" value="F:transferase activity"/>
    <property type="evidence" value="ECO:0007669"/>
    <property type="project" value="UniProtKB-KW"/>
</dbReference>
<feature type="compositionally biased region" description="Acidic residues" evidence="1">
    <location>
        <begin position="441"/>
        <end position="458"/>
    </location>
</feature>
<feature type="domain" description="Aminoglycoside phosphotransferase" evidence="2">
    <location>
        <begin position="29"/>
        <end position="252"/>
    </location>
</feature>
<dbReference type="Gene3D" id="3.90.1200.10">
    <property type="match status" value="1"/>
</dbReference>
<evidence type="ECO:0000313" key="3">
    <source>
        <dbReference type="EMBL" id="RZU61046.1"/>
    </source>
</evidence>
<feature type="region of interest" description="Disordered" evidence="1">
    <location>
        <begin position="305"/>
        <end position="484"/>
    </location>
</feature>
<dbReference type="Pfam" id="PF01636">
    <property type="entry name" value="APH"/>
    <property type="match status" value="1"/>
</dbReference>
<feature type="compositionally biased region" description="Basic and acidic residues" evidence="1">
    <location>
        <begin position="330"/>
        <end position="340"/>
    </location>
</feature>
<dbReference type="EMBL" id="SHLA01000001">
    <property type="protein sequence ID" value="RZU61046.1"/>
    <property type="molecule type" value="Genomic_DNA"/>
</dbReference>
<keyword evidence="4" id="KW-1185">Reference proteome</keyword>
<organism evidence="3 4">
    <name type="scientific">Zhihengliuella halotolerans</name>
    <dbReference type="NCBI Taxonomy" id="370736"/>
    <lineage>
        <taxon>Bacteria</taxon>
        <taxon>Bacillati</taxon>
        <taxon>Actinomycetota</taxon>
        <taxon>Actinomycetes</taxon>
        <taxon>Micrococcales</taxon>
        <taxon>Micrococcaceae</taxon>
        <taxon>Zhihengliuella</taxon>
    </lineage>
</organism>
<protein>
    <submittedName>
        <fullName evidence="3">Phosphotransferase family enzyme</fullName>
    </submittedName>
</protein>
<evidence type="ECO:0000259" key="2">
    <source>
        <dbReference type="Pfam" id="PF01636"/>
    </source>
</evidence>
<sequence>MELAAIATAAVPGLTPVGVGALADDADDFDSALVRDAQQNEWRVRAPRHDEASMRLESELAALRSFTPAVRASLPFRIPSVAGTVRQGSLRTFVYNHLDGRNMPLDDLVAAGGNAAASVGRTIAVVHGLPKEVVDRADLPMYSAEEFRQRRLNALDQAATTGKIPSRLLRRWEHALEDVSLWRFNPTVVHGDLHEENLLLDGADVTAVTGWTDLHIGDPSDDLAWLAAAHEQSFSDAVFEAYVGERGDKADPHLMRRAALSAEFALAQWLVKAVSVEDPERIAEAEQMLADLDEDIAEYGGQPISVIDQPRFGAGDTDEDANGGPDAEDADRREADEPKPSAEGSSDEDEEPAVTVEKPAHPAVVVLDDVPDDDETPASRGREPLTSASFAAVAESAAPEPATSDAPASTLADEAPASSPADAAEPSSPEKPADSTGSAPVDEESEQDELDGEDSISSEEDRTPDEVPTSAIPFIQLPAKDDKD</sequence>
<gene>
    <name evidence="3" type="ORF">EV380_0601</name>
</gene>